<feature type="active site" evidence="4">
    <location>
        <position position="406"/>
    </location>
</feature>
<protein>
    <recommendedName>
        <fullName evidence="2">poly(ADP-ribose) glycohydrolase</fullName>
        <ecNumber evidence="2">3.2.1.143</ecNumber>
    </recommendedName>
</protein>
<feature type="compositionally biased region" description="Polar residues" evidence="6">
    <location>
        <begin position="757"/>
        <end position="767"/>
    </location>
</feature>
<feature type="active site" evidence="4">
    <location>
        <position position="405"/>
    </location>
</feature>
<feature type="compositionally biased region" description="Basic and acidic residues" evidence="6">
    <location>
        <begin position="768"/>
        <end position="785"/>
    </location>
</feature>
<evidence type="ECO:0000256" key="4">
    <source>
        <dbReference type="PIRSR" id="PIRSR607724-1"/>
    </source>
</evidence>
<dbReference type="InterPro" id="IPR007724">
    <property type="entry name" value="Poly_GlycHdrlase"/>
</dbReference>
<feature type="region of interest" description="Disordered" evidence="6">
    <location>
        <begin position="1"/>
        <end position="65"/>
    </location>
</feature>
<feature type="region of interest" description="Disordered" evidence="6">
    <location>
        <begin position="689"/>
        <end position="863"/>
    </location>
</feature>
<feature type="compositionally biased region" description="Basic and acidic residues" evidence="6">
    <location>
        <begin position="703"/>
        <end position="728"/>
    </location>
</feature>
<dbReference type="AlphaFoldDB" id="A0A0P4WES6"/>
<evidence type="ECO:0000256" key="1">
    <source>
        <dbReference type="ARBA" id="ARBA00009545"/>
    </source>
</evidence>
<accession>A0A0P4WES6</accession>
<feature type="domain" description="PARG catalytic Macro" evidence="7">
    <location>
        <begin position="357"/>
        <end position="559"/>
    </location>
</feature>
<dbReference type="GO" id="GO:0006282">
    <property type="term" value="P:regulation of DNA repair"/>
    <property type="evidence" value="ECO:0007669"/>
    <property type="project" value="InterPro"/>
</dbReference>
<dbReference type="GO" id="GO:0005737">
    <property type="term" value="C:cytoplasm"/>
    <property type="evidence" value="ECO:0007669"/>
    <property type="project" value="TreeGrafter"/>
</dbReference>
<feature type="compositionally biased region" description="Basic residues" evidence="6">
    <location>
        <begin position="1"/>
        <end position="11"/>
    </location>
</feature>
<dbReference type="GO" id="GO:0009225">
    <property type="term" value="P:nucleotide-sugar metabolic process"/>
    <property type="evidence" value="ECO:0007669"/>
    <property type="project" value="TreeGrafter"/>
</dbReference>
<evidence type="ECO:0000256" key="5">
    <source>
        <dbReference type="PIRSR" id="PIRSR607724-2"/>
    </source>
</evidence>
<dbReference type="EC" id="3.2.1.143" evidence="2"/>
<feature type="binding site" evidence="5">
    <location>
        <position position="390"/>
    </location>
    <ligand>
        <name>substrate</name>
    </ligand>
</feature>
<evidence type="ECO:0000256" key="3">
    <source>
        <dbReference type="ARBA" id="ARBA00022801"/>
    </source>
</evidence>
<feature type="compositionally biased region" description="Basic and acidic residues" evidence="6">
    <location>
        <begin position="630"/>
        <end position="639"/>
    </location>
</feature>
<dbReference type="EMBL" id="GDRN01062727">
    <property type="protein sequence ID" value="JAI65051.1"/>
    <property type="molecule type" value="Transcribed_RNA"/>
</dbReference>
<feature type="domain" description="PARG helical" evidence="8">
    <location>
        <begin position="230"/>
        <end position="348"/>
    </location>
</feature>
<feature type="binding site" evidence="5">
    <location>
        <position position="404"/>
    </location>
    <ligand>
        <name>substrate</name>
    </ligand>
</feature>
<feature type="compositionally biased region" description="Polar residues" evidence="6">
    <location>
        <begin position="786"/>
        <end position="796"/>
    </location>
</feature>
<dbReference type="PANTHER" id="PTHR12837">
    <property type="entry name" value="POLY ADP-RIBOSE GLYCOHYDROLASE"/>
    <property type="match status" value="1"/>
</dbReference>
<organism evidence="9">
    <name type="scientific">Scylla olivacea</name>
    <name type="common">Orange mud crab</name>
    <name type="synonym">Cancer olivacea</name>
    <dbReference type="NCBI Taxonomy" id="85551"/>
    <lineage>
        <taxon>Eukaryota</taxon>
        <taxon>Metazoa</taxon>
        <taxon>Ecdysozoa</taxon>
        <taxon>Arthropoda</taxon>
        <taxon>Crustacea</taxon>
        <taxon>Multicrustacea</taxon>
        <taxon>Malacostraca</taxon>
        <taxon>Eumalacostraca</taxon>
        <taxon>Eucarida</taxon>
        <taxon>Decapoda</taxon>
        <taxon>Pleocyemata</taxon>
        <taxon>Brachyura</taxon>
        <taxon>Eubrachyura</taxon>
        <taxon>Portunoidea</taxon>
        <taxon>Portunidae</taxon>
        <taxon>Portuninae</taxon>
        <taxon>Scylla</taxon>
    </lineage>
</organism>
<evidence type="ECO:0000259" key="8">
    <source>
        <dbReference type="Pfam" id="PF20811"/>
    </source>
</evidence>
<dbReference type="InterPro" id="IPR046372">
    <property type="entry name" value="PARG_cat_C"/>
</dbReference>
<feature type="active site" evidence="4">
    <location>
        <position position="387"/>
    </location>
</feature>
<dbReference type="Pfam" id="PF05028">
    <property type="entry name" value="PARG_cat_C"/>
    <property type="match status" value="1"/>
</dbReference>
<dbReference type="GO" id="GO:0005634">
    <property type="term" value="C:nucleus"/>
    <property type="evidence" value="ECO:0007669"/>
    <property type="project" value="TreeGrafter"/>
</dbReference>
<evidence type="ECO:0000313" key="9">
    <source>
        <dbReference type="EMBL" id="JAI65049.1"/>
    </source>
</evidence>
<feature type="compositionally biased region" description="Basic and acidic residues" evidence="6">
    <location>
        <begin position="739"/>
        <end position="756"/>
    </location>
</feature>
<feature type="binding site" evidence="5">
    <location>
        <position position="445"/>
    </location>
    <ligand>
        <name>substrate</name>
    </ligand>
</feature>
<dbReference type="GO" id="GO:0005975">
    <property type="term" value="P:carbohydrate metabolic process"/>
    <property type="evidence" value="ECO:0007669"/>
    <property type="project" value="InterPro"/>
</dbReference>
<dbReference type="EMBL" id="GDRN01062728">
    <property type="protein sequence ID" value="JAI65050.1"/>
    <property type="molecule type" value="Transcribed_RNA"/>
</dbReference>
<evidence type="ECO:0000256" key="2">
    <source>
        <dbReference type="ARBA" id="ARBA00012255"/>
    </source>
</evidence>
<feature type="region of interest" description="Disordered" evidence="6">
    <location>
        <begin position="630"/>
        <end position="667"/>
    </location>
</feature>
<dbReference type="InterPro" id="IPR048362">
    <property type="entry name" value="PARG_helical"/>
</dbReference>
<dbReference type="GO" id="GO:1990966">
    <property type="term" value="P:ATP generation from poly-ADP-D-ribose"/>
    <property type="evidence" value="ECO:0007669"/>
    <property type="project" value="TreeGrafter"/>
</dbReference>
<feature type="compositionally biased region" description="Polar residues" evidence="6">
    <location>
        <begin position="729"/>
        <end position="738"/>
    </location>
</feature>
<proteinExistence type="inferred from homology"/>
<sequence>MYTCPPKKKLRQTSITEMLKKPLSQEEEKKKHTNSSSMERGGHVKMKPAGTSSTQGGKSVRGKERSIEMRDVLANAAEQRIQSAGSQSVKKTMMGIITNNTEDREWRGVPLSSLPCLSADNLNVPDVVPSPDHTVLVRLPVSPGTVPLPHPSSHSDTWDQCHVRMPCSPKSQYPKNKDTVVPRWSVITEALSRKINSVEDLERAVLEYNSRYISKWKFRGLHHLLEQEFEEEERASFFSKTLPVMVQLALSLPDLVTRPPPLLLQGTTHSVTLSQMQIASLLANAFFCTFPRRNAKGNDTEYARYPDINFNRLFFHKEQRSLEKIKCLLHYFQRVTTKPPTGTVTFTRQAVLPRDVPKWEASRQSLPSLHVSSAGLIEEATGLLQVDFANKYLGGGVLGLGCVQEEIRFVLCPELIISRLFTQVLDKTDALIITGCEQFSRASGYSSSFRWEGPHEDKTPMDQWGRRLCQVTAIDALHFTKQPNIQYEPFYVNRELNKAYAGFKVIEGSGGIPTGVATGNWGCGAFKGNPRLKALIQLAVCGHIGRDLAYFTFGDQQLRDDLFTMYIFLKENNVTVGELTQALNHHGYRGWSDGSDLFQYVCHSLGGSYDSDTDQELSKDSADVRVKATPDVKEAEDAAGHPSEPSQTKKPPTDIANCFPEPGRTTRCPLSEEKILQVLSECDRIFENEKAKKKQGAGPTSDDSSHKTETQRKMEEQESEPRRADKTTHSTSDSNRLSESPRKGEDQKSELRRPDKQAQSSDSNRLSESPRKGEDQKSELRRPDKQAQSSDSNRLSESPRKAEEQKSELRRADKAAQNTSESSKLFRLLDEYDRQMGQAPHNTSASEPRRRFSLLEGAHRKHN</sequence>
<feature type="compositionally biased region" description="Basic and acidic residues" evidence="6">
    <location>
        <begin position="797"/>
        <end position="814"/>
    </location>
</feature>
<dbReference type="EMBL" id="GDRN01062729">
    <property type="protein sequence ID" value="JAI65049.1"/>
    <property type="molecule type" value="Transcribed_RNA"/>
</dbReference>
<dbReference type="GO" id="GO:0004649">
    <property type="term" value="F:poly(ADP-ribose) glycohydrolase activity"/>
    <property type="evidence" value="ECO:0007669"/>
    <property type="project" value="UniProtKB-EC"/>
</dbReference>
<feature type="compositionally biased region" description="Basic and acidic residues" evidence="6">
    <location>
        <begin position="18"/>
        <end position="30"/>
    </location>
</feature>
<evidence type="ECO:0000259" key="7">
    <source>
        <dbReference type="Pfam" id="PF05028"/>
    </source>
</evidence>
<name>A0A0P4WES6_SCYOL</name>
<dbReference type="PANTHER" id="PTHR12837:SF15">
    <property type="entry name" value="POLY(ADP-RIBOSE) GLYCOHYDROLASE"/>
    <property type="match status" value="1"/>
</dbReference>
<evidence type="ECO:0000256" key="6">
    <source>
        <dbReference type="SAM" id="MobiDB-lite"/>
    </source>
</evidence>
<dbReference type="Pfam" id="PF20811">
    <property type="entry name" value="PARG_cat_N"/>
    <property type="match status" value="1"/>
</dbReference>
<comment type="similarity">
    <text evidence="1">Belongs to the poly(ADP-ribose) glycohydrolase family.</text>
</comment>
<keyword evidence="3" id="KW-0378">Hydrolase</keyword>
<reference evidence="9" key="1">
    <citation type="submission" date="2015-09" db="EMBL/GenBank/DDBJ databases">
        <title>Scylla olivacea transcriptome.</title>
        <authorList>
            <person name="Ikhwanuddin M."/>
        </authorList>
    </citation>
    <scope>NUCLEOTIDE SEQUENCE</scope>
</reference>